<comment type="similarity">
    <text evidence="6">Belongs to the MIP/aquaporin (TC 1.A.8) family.</text>
</comment>
<keyword evidence="3 6" id="KW-0812">Transmembrane</keyword>
<keyword evidence="5 7" id="KW-0472">Membrane</keyword>
<dbReference type="AlphaFoldDB" id="A0A1H1TYK4"/>
<feature type="transmembrane region" description="Helical" evidence="7">
    <location>
        <begin position="102"/>
        <end position="123"/>
    </location>
</feature>
<feature type="transmembrane region" description="Helical" evidence="7">
    <location>
        <begin position="176"/>
        <end position="196"/>
    </location>
</feature>
<accession>A0A1H1TYK4</accession>
<keyword evidence="2 6" id="KW-0813">Transport</keyword>
<evidence type="ECO:0000256" key="1">
    <source>
        <dbReference type="ARBA" id="ARBA00004141"/>
    </source>
</evidence>
<dbReference type="InterPro" id="IPR034294">
    <property type="entry name" value="Aquaporin_transptr"/>
</dbReference>
<feature type="transmembrane region" description="Helical" evidence="7">
    <location>
        <begin position="51"/>
        <end position="72"/>
    </location>
</feature>
<feature type="transmembrane region" description="Helical" evidence="7">
    <location>
        <begin position="143"/>
        <end position="169"/>
    </location>
</feature>
<name>A0A1H1TYK4_9ACTN</name>
<evidence type="ECO:0000256" key="4">
    <source>
        <dbReference type="ARBA" id="ARBA00022989"/>
    </source>
</evidence>
<dbReference type="InterPro" id="IPR022357">
    <property type="entry name" value="MIP_CS"/>
</dbReference>
<keyword evidence="4 7" id="KW-1133">Transmembrane helix</keyword>
<dbReference type="PRINTS" id="PR00783">
    <property type="entry name" value="MINTRINSICP"/>
</dbReference>
<evidence type="ECO:0000313" key="8">
    <source>
        <dbReference type="EMBL" id="SDS65312.1"/>
    </source>
</evidence>
<organism evidence="8 9">
    <name type="scientific">Actinopolymorpha singaporensis</name>
    <dbReference type="NCBI Taxonomy" id="117157"/>
    <lineage>
        <taxon>Bacteria</taxon>
        <taxon>Bacillati</taxon>
        <taxon>Actinomycetota</taxon>
        <taxon>Actinomycetes</taxon>
        <taxon>Propionibacteriales</taxon>
        <taxon>Actinopolymorphaceae</taxon>
        <taxon>Actinopolymorpha</taxon>
    </lineage>
</organism>
<evidence type="ECO:0000313" key="9">
    <source>
        <dbReference type="Proteomes" id="UP000198983"/>
    </source>
</evidence>
<dbReference type="SUPFAM" id="SSF81338">
    <property type="entry name" value="Aquaporin-like"/>
    <property type="match status" value="1"/>
</dbReference>
<dbReference type="InterPro" id="IPR023271">
    <property type="entry name" value="Aquaporin-like"/>
</dbReference>
<dbReference type="Gene3D" id="1.20.1080.10">
    <property type="entry name" value="Glycerol uptake facilitator protein"/>
    <property type="match status" value="1"/>
</dbReference>
<sequence>MRPDPPLPVVSHLWRHSTYEALLTTALLFGVATIVRWVIGPSPVSRAIPGIHLELLVVGFLVGLLISGLILSPLGRASGGHMNPAITLAMWRFGVFPGRGVVPYWVAQLAGSLLGVLLARVVWGRSLARRPVAYSVLSPAPGWSSASVFVVEAACMAVIILLVGIFLSVPRLAPWVPWLVGGLIGAAIVGLGTVTGPGVNPARQFGPAVLAGHYEFLGAYLLAPLVGAVVAAWLFNHFHHRKVPTHRLCGPDPITDAAHSGPT</sequence>
<evidence type="ECO:0000256" key="2">
    <source>
        <dbReference type="ARBA" id="ARBA00022448"/>
    </source>
</evidence>
<dbReference type="Proteomes" id="UP000198983">
    <property type="component" value="Chromosome I"/>
</dbReference>
<evidence type="ECO:0000256" key="7">
    <source>
        <dbReference type="SAM" id="Phobius"/>
    </source>
</evidence>
<dbReference type="PROSITE" id="PS00221">
    <property type="entry name" value="MIP"/>
    <property type="match status" value="1"/>
</dbReference>
<feature type="transmembrane region" description="Helical" evidence="7">
    <location>
        <begin position="216"/>
        <end position="235"/>
    </location>
</feature>
<proteinExistence type="inferred from homology"/>
<dbReference type="STRING" id="117157.SAMN04489717_3394"/>
<dbReference type="GO" id="GO:0015267">
    <property type="term" value="F:channel activity"/>
    <property type="evidence" value="ECO:0007669"/>
    <property type="project" value="InterPro"/>
</dbReference>
<dbReference type="PANTHER" id="PTHR45724:SF13">
    <property type="entry name" value="AQUAPORIN NIP1-1-RELATED"/>
    <property type="match status" value="1"/>
</dbReference>
<reference evidence="8 9" key="1">
    <citation type="submission" date="2016-10" db="EMBL/GenBank/DDBJ databases">
        <authorList>
            <person name="de Groot N.N."/>
        </authorList>
    </citation>
    <scope>NUCLEOTIDE SEQUENCE [LARGE SCALE GENOMIC DNA]</scope>
    <source>
        <strain evidence="8 9">DSM 22024</strain>
    </source>
</reference>
<dbReference type="EMBL" id="LT629732">
    <property type="protein sequence ID" value="SDS65312.1"/>
    <property type="molecule type" value="Genomic_DNA"/>
</dbReference>
<dbReference type="Pfam" id="PF00230">
    <property type="entry name" value="MIP"/>
    <property type="match status" value="1"/>
</dbReference>
<feature type="transmembrane region" description="Helical" evidence="7">
    <location>
        <begin position="21"/>
        <end position="39"/>
    </location>
</feature>
<dbReference type="GO" id="GO:0016020">
    <property type="term" value="C:membrane"/>
    <property type="evidence" value="ECO:0007669"/>
    <property type="project" value="UniProtKB-SubCell"/>
</dbReference>
<keyword evidence="9" id="KW-1185">Reference proteome</keyword>
<evidence type="ECO:0000256" key="5">
    <source>
        <dbReference type="ARBA" id="ARBA00023136"/>
    </source>
</evidence>
<dbReference type="PANTHER" id="PTHR45724">
    <property type="entry name" value="AQUAPORIN NIP2-1"/>
    <property type="match status" value="1"/>
</dbReference>
<evidence type="ECO:0000256" key="6">
    <source>
        <dbReference type="RuleBase" id="RU000477"/>
    </source>
</evidence>
<gene>
    <name evidence="8" type="ORF">SAMN04489717_3394</name>
</gene>
<comment type="subcellular location">
    <subcellularLocation>
        <location evidence="1">Membrane</location>
        <topology evidence="1">Multi-pass membrane protein</topology>
    </subcellularLocation>
</comment>
<evidence type="ECO:0000256" key="3">
    <source>
        <dbReference type="ARBA" id="ARBA00022692"/>
    </source>
</evidence>
<protein>
    <submittedName>
        <fullName evidence="8">Aquaporin Z</fullName>
    </submittedName>
</protein>
<dbReference type="InterPro" id="IPR000425">
    <property type="entry name" value="MIP"/>
</dbReference>